<dbReference type="Proteomes" id="UP001501319">
    <property type="component" value="Unassembled WGS sequence"/>
</dbReference>
<evidence type="ECO:0000313" key="2">
    <source>
        <dbReference type="Proteomes" id="UP001501319"/>
    </source>
</evidence>
<protein>
    <submittedName>
        <fullName evidence="1">Uncharacterized protein</fullName>
    </submittedName>
</protein>
<evidence type="ECO:0000313" key="1">
    <source>
        <dbReference type="EMBL" id="GAA1639466.1"/>
    </source>
</evidence>
<sequence>MSSVSALSCGLRPLPIATKVYFKMHDGPGGSGLSRKAIMEQIDATTRRGRYDHRFLVPAFTYRAVP</sequence>
<comment type="caution">
    <text evidence="1">The sequence shown here is derived from an EMBL/GenBank/DDBJ whole genome shotgun (WGS) entry which is preliminary data.</text>
</comment>
<keyword evidence="2" id="KW-1185">Reference proteome</keyword>
<dbReference type="RefSeq" id="WP_344112140.1">
    <property type="nucleotide sequence ID" value="NZ_BAAANE010000005.1"/>
</dbReference>
<accession>A0ABP4R7K4</accession>
<name>A0ABP4R7K4_9ACTN</name>
<gene>
    <name evidence="1" type="ORF">GCM10009744_31200</name>
</gene>
<proteinExistence type="predicted"/>
<reference evidence="2" key="1">
    <citation type="journal article" date="2019" name="Int. J. Syst. Evol. Microbiol.">
        <title>The Global Catalogue of Microorganisms (GCM) 10K type strain sequencing project: providing services to taxonomists for standard genome sequencing and annotation.</title>
        <authorList>
            <consortium name="The Broad Institute Genomics Platform"/>
            <consortium name="The Broad Institute Genome Sequencing Center for Infectious Disease"/>
            <person name="Wu L."/>
            <person name="Ma J."/>
        </authorList>
    </citation>
    <scope>NUCLEOTIDE SEQUENCE [LARGE SCALE GENOMIC DNA]</scope>
    <source>
        <strain evidence="2">JCM 14306</strain>
    </source>
</reference>
<organism evidence="1 2">
    <name type="scientific">Kribbella alba</name>
    <dbReference type="NCBI Taxonomy" id="190197"/>
    <lineage>
        <taxon>Bacteria</taxon>
        <taxon>Bacillati</taxon>
        <taxon>Actinomycetota</taxon>
        <taxon>Actinomycetes</taxon>
        <taxon>Propionibacteriales</taxon>
        <taxon>Kribbellaceae</taxon>
        <taxon>Kribbella</taxon>
    </lineage>
</organism>
<dbReference type="EMBL" id="BAAANE010000005">
    <property type="protein sequence ID" value="GAA1639466.1"/>
    <property type="molecule type" value="Genomic_DNA"/>
</dbReference>